<dbReference type="InterPro" id="IPR000331">
    <property type="entry name" value="Rap/Ran_GAP_dom"/>
</dbReference>
<dbReference type="FunFam" id="3.40.50.11210:FF:000002">
    <property type="entry name" value="Signal-induced proliferation-associated 1-like protein 1"/>
    <property type="match status" value="1"/>
</dbReference>
<feature type="compositionally biased region" description="Low complexity" evidence="5">
    <location>
        <begin position="1096"/>
        <end position="1114"/>
    </location>
</feature>
<feature type="region of interest" description="Disordered" evidence="5">
    <location>
        <begin position="335"/>
        <end position="385"/>
    </location>
</feature>
<dbReference type="SUPFAM" id="SSF111347">
    <property type="entry name" value="Rap/Ran-GAP"/>
    <property type="match status" value="1"/>
</dbReference>
<name>A0A3B4YQJ2_SERLL</name>
<evidence type="ECO:0000256" key="3">
    <source>
        <dbReference type="ARBA" id="ARBA00023054"/>
    </source>
</evidence>
<keyword evidence="1" id="KW-0343">GTPase activation</keyword>
<feature type="compositionally biased region" description="Polar residues" evidence="5">
    <location>
        <begin position="1357"/>
        <end position="1376"/>
    </location>
</feature>
<dbReference type="InterPro" id="IPR021818">
    <property type="entry name" value="SIPA1L_C"/>
</dbReference>
<dbReference type="InterPro" id="IPR035974">
    <property type="entry name" value="Rap/Ran-GAP_sf"/>
</dbReference>
<evidence type="ECO:0000259" key="6">
    <source>
        <dbReference type="PROSITE" id="PS50085"/>
    </source>
</evidence>
<dbReference type="SUPFAM" id="SSF50156">
    <property type="entry name" value="PDZ domain-like"/>
    <property type="match status" value="1"/>
</dbReference>
<evidence type="ECO:0000256" key="1">
    <source>
        <dbReference type="ARBA" id="ARBA00022468"/>
    </source>
</evidence>
<dbReference type="GeneTree" id="ENSGT00940000157388"/>
<dbReference type="InterPro" id="IPR001478">
    <property type="entry name" value="PDZ"/>
</dbReference>
<dbReference type="Pfam" id="PF00595">
    <property type="entry name" value="PDZ"/>
    <property type="match status" value="1"/>
</dbReference>
<feature type="compositionally biased region" description="Low complexity" evidence="5">
    <location>
        <begin position="1250"/>
        <end position="1261"/>
    </location>
</feature>
<feature type="compositionally biased region" description="Low complexity" evidence="5">
    <location>
        <begin position="1071"/>
        <end position="1084"/>
    </location>
</feature>
<dbReference type="Gene3D" id="3.40.50.11210">
    <property type="entry name" value="Rap/Ran-GAP"/>
    <property type="match status" value="1"/>
</dbReference>
<accession>A0A3B4YQJ2</accession>
<evidence type="ECO:0000256" key="2">
    <source>
        <dbReference type="ARBA" id="ARBA00022553"/>
    </source>
</evidence>
<protein>
    <submittedName>
        <fullName evidence="8">Signal induced proliferation associated 1 like 2</fullName>
    </submittedName>
</protein>
<evidence type="ECO:0000313" key="8">
    <source>
        <dbReference type="Ensembl" id="ENSSLDP00000032012.1"/>
    </source>
</evidence>
<evidence type="ECO:0000313" key="9">
    <source>
        <dbReference type="Proteomes" id="UP000261360"/>
    </source>
</evidence>
<dbReference type="GO" id="GO:0005096">
    <property type="term" value="F:GTPase activator activity"/>
    <property type="evidence" value="ECO:0007669"/>
    <property type="project" value="UniProtKB-KW"/>
</dbReference>
<dbReference type="Pfam" id="PF21022">
    <property type="entry name" value="Rap-GAP_dimer"/>
    <property type="match status" value="1"/>
</dbReference>
<dbReference type="GO" id="GO:0005737">
    <property type="term" value="C:cytoplasm"/>
    <property type="evidence" value="ECO:0007669"/>
    <property type="project" value="TreeGrafter"/>
</dbReference>
<feature type="region of interest" description="Disordered" evidence="5">
    <location>
        <begin position="1048"/>
        <end position="1161"/>
    </location>
</feature>
<feature type="region of interest" description="Disordered" evidence="5">
    <location>
        <begin position="42"/>
        <end position="69"/>
    </location>
</feature>
<keyword evidence="3 4" id="KW-0175">Coiled coil</keyword>
<organism evidence="8 9">
    <name type="scientific">Seriola lalandi dorsalis</name>
    <dbReference type="NCBI Taxonomy" id="1841481"/>
    <lineage>
        <taxon>Eukaryota</taxon>
        <taxon>Metazoa</taxon>
        <taxon>Chordata</taxon>
        <taxon>Craniata</taxon>
        <taxon>Vertebrata</taxon>
        <taxon>Euteleostomi</taxon>
        <taxon>Actinopterygii</taxon>
        <taxon>Neopterygii</taxon>
        <taxon>Teleostei</taxon>
        <taxon>Neoteleostei</taxon>
        <taxon>Acanthomorphata</taxon>
        <taxon>Carangaria</taxon>
        <taxon>Carangiformes</taxon>
        <taxon>Carangidae</taxon>
        <taxon>Seriola</taxon>
    </lineage>
</organism>
<dbReference type="PANTHER" id="PTHR15711">
    <property type="entry name" value="RAP GTPASE-ACTIVATING PROTEIN"/>
    <property type="match status" value="1"/>
</dbReference>
<feature type="coiled-coil region" evidence="4">
    <location>
        <begin position="1509"/>
        <end position="1557"/>
    </location>
</feature>
<dbReference type="PROSITE" id="PS50085">
    <property type="entry name" value="RAPGAP"/>
    <property type="match status" value="1"/>
</dbReference>
<feature type="domain" description="Rap-GAP" evidence="6">
    <location>
        <begin position="577"/>
        <end position="794"/>
    </location>
</feature>
<feature type="region of interest" description="Disordered" evidence="5">
    <location>
        <begin position="1244"/>
        <end position="1264"/>
    </location>
</feature>
<feature type="compositionally biased region" description="Basic and acidic residues" evidence="5">
    <location>
        <begin position="364"/>
        <end position="374"/>
    </location>
</feature>
<keyword evidence="2" id="KW-0597">Phosphoprotein</keyword>
<reference evidence="8" key="2">
    <citation type="submission" date="2025-09" db="UniProtKB">
        <authorList>
            <consortium name="Ensembl"/>
        </authorList>
    </citation>
    <scope>IDENTIFICATION</scope>
</reference>
<dbReference type="SMART" id="SM00228">
    <property type="entry name" value="PDZ"/>
    <property type="match status" value="1"/>
</dbReference>
<proteinExistence type="predicted"/>
<dbReference type="Pfam" id="PF02145">
    <property type="entry name" value="Rap_GAP"/>
    <property type="match status" value="1"/>
</dbReference>
<dbReference type="Gene3D" id="6.10.140.210">
    <property type="match status" value="1"/>
</dbReference>
<feature type="domain" description="PDZ" evidence="7">
    <location>
        <begin position="932"/>
        <end position="1008"/>
    </location>
</feature>
<dbReference type="Gene3D" id="2.30.42.10">
    <property type="match status" value="1"/>
</dbReference>
<evidence type="ECO:0000256" key="4">
    <source>
        <dbReference type="SAM" id="Coils"/>
    </source>
</evidence>
<dbReference type="InterPro" id="IPR050989">
    <property type="entry name" value="Rap1_Ran_GAP"/>
</dbReference>
<dbReference type="GO" id="GO:0051056">
    <property type="term" value="P:regulation of small GTPase mediated signal transduction"/>
    <property type="evidence" value="ECO:0007669"/>
    <property type="project" value="InterPro"/>
</dbReference>
<dbReference type="Proteomes" id="UP000261360">
    <property type="component" value="Unplaced"/>
</dbReference>
<evidence type="ECO:0000259" key="7">
    <source>
        <dbReference type="PROSITE" id="PS50106"/>
    </source>
</evidence>
<evidence type="ECO:0000256" key="5">
    <source>
        <dbReference type="SAM" id="MobiDB-lite"/>
    </source>
</evidence>
<dbReference type="PANTHER" id="PTHR15711:SF7">
    <property type="entry name" value="SIGNAL-INDUCED PROLIFERATION-ASSOCIATED 1-LIKE PROTEIN 2"/>
    <property type="match status" value="1"/>
</dbReference>
<reference evidence="8" key="1">
    <citation type="submission" date="2025-08" db="UniProtKB">
        <authorList>
            <consortium name="Ensembl"/>
        </authorList>
    </citation>
    <scope>IDENTIFICATION</scope>
</reference>
<dbReference type="CDD" id="cd06745">
    <property type="entry name" value="PDZ_SIPA1-like"/>
    <property type="match status" value="1"/>
</dbReference>
<sequence>MSILSPVTDNKSKLVGIVGGPEEYSRAMQSEELFSRKLKALNGGMGPPTSNMQGKPDGSGKTNGTPAMPKMGVRARVTEWPPRKDGWDGRPSPNYQSVIPVFQNGQQEHTVEILEQGEAVCLEVDYSDKYTLSDLLSHSPLKGLHPIRQRSNSDVTISDIDSEDIMDQNAVNPNTGASLHREYGSTSSIDRQGLSGDGFFTMLRGYRVDTLDHRSIPPLGFPELLRCDASLSPSLQTAAQIARGEIVHIPGYDYIDNSLLYSREREKSFMRRLKSESSETSLFRKLRTIKSESDALRLSIEDDRRPLSFQKCFAHYDVQSVLFNISEAVASRANLSQRKNTTTGASAASAGAITGAGGGSPLGSREDLNPKENLDADEGDGKSNNLVLSCPHFRNEIGGEGERKISLSRANSANYSGVSESCSFESSLSSHCTNAGVSVLEVPRENQPIHREKVKRYIIEHIDLGAYYYHKYFYGREHQNYFGVDDNLGPVAVSIRRERLDEGKEKDGMQYNYRVTFRTSQLTTLRGAILEDAIPSTARHGTARGLPLKEVLEYVIPELNIQCLRLALNSPKVPEQLLKLDEQGLSFQHKVGVLYCKAGQSTEEEMYNNESGGPALEEFLDLLGQRVRLKGFTKYRAQLDNKTDSTGTHSLYTTYKDYELMFHVSTMLPYTPNNRQQLLRKRHIGNDIVTIVFQEPGALPFTPKNIRSHFQHVFVIVKVHNPCTDNVCYSVAVSRSKDVPPFGPPIPKSVTFPKSAVFRDFLLAKVINGENAAHKSEKFRAMATRTRQEYLKDLAENFVSTATIDSAVKFSFITLGAKKKEKVKPRKDAHLFSVGAITWSVRARDFGQSMDVDCLLGISNEFIVLIEEESKNVVFNCSCRDVIGWTSGIMSIKIFYERGECIMLSAHDNCGEDIREMVQRLEIATRGCETSEMTLRRNGLGQLGFHVNFEGIVADVEPFGFAWKAGLRQGSRLVEICKVAVATLTHEQMIDLLRTSVTVKVVIIQPHEDGTPRRGCSELYRIPMVEYKVDSEGTPCEYKTPFRRNTTWHRVPTAAGPPLSRGSPTQGPDRLQCQQILQQHQAAIPRSTSFDRKLPDGSPSNQSSSSDPGPCGSGTWSQQPGYDGYGTTATGDKNSSHSSSNTLSSNASSNSDDKHFGSGDLMDPEMLGLTYIKGASTDSGIDTNPCVAPGARVLLQSRMGEQGHPWVSEHHEDGASEEDHGKLYLPQGYASAIMSSHVTDGSIGDLSEISSHSSGSHHSGSPLARGARYCMSADSSKVYTIPQTSSSGPGPEPEPEPGPSSEACGQTRPEPSCKLPVGMKTTGGGGDDDDDEAHSTEGPPNISDLSPRRSLYRTLSDESVCSNRKGSSYTSSHSSMLDQAMPNDILFSTTPPYHSTLPPRMIHNQGASNLRNEFWFSDGSLADRSKFSDPGLMPLPDTASGLDWSHLVDAARAFEGNQPDQRVASFCTMTDMQRAEALQISRELTRRVVEAEGAALDADSSPSTLTGKVNQLEVILRQLQHDLRKEKEDKAMLQEEVQHLRQDNMRLQEESQTAAAQLRKFTEWFFHTIDKKP</sequence>
<dbReference type="PROSITE" id="PS50106">
    <property type="entry name" value="PDZ"/>
    <property type="match status" value="1"/>
</dbReference>
<dbReference type="InterPro" id="IPR036034">
    <property type="entry name" value="PDZ_sf"/>
</dbReference>
<dbReference type="Pfam" id="PF11881">
    <property type="entry name" value="SPAR_C"/>
    <property type="match status" value="1"/>
</dbReference>
<feature type="compositionally biased region" description="Low complexity" evidence="5">
    <location>
        <begin position="1121"/>
        <end position="1150"/>
    </location>
</feature>
<dbReference type="Ensembl" id="ENSSLDT00000032922.1">
    <property type="protein sequence ID" value="ENSSLDP00000032012.1"/>
    <property type="gene ID" value="ENSSLDG00000024477.1"/>
</dbReference>
<keyword evidence="9" id="KW-1185">Reference proteome</keyword>
<feature type="compositionally biased region" description="Low complexity" evidence="5">
    <location>
        <begin position="341"/>
        <end position="353"/>
    </location>
</feature>
<feature type="region of interest" description="Disordered" evidence="5">
    <location>
        <begin position="1279"/>
        <end position="1376"/>
    </location>
</feature>